<name>A0AAN7SHC6_9COLE</name>
<dbReference type="Proteomes" id="UP001353858">
    <property type="component" value="Unassembled WGS sequence"/>
</dbReference>
<feature type="region of interest" description="Disordered" evidence="1">
    <location>
        <begin position="20"/>
        <end position="71"/>
    </location>
</feature>
<accession>A0AAN7SHC6</accession>
<dbReference type="AlphaFoldDB" id="A0AAN7SHC6"/>
<keyword evidence="3" id="KW-1185">Reference proteome</keyword>
<gene>
    <name evidence="2" type="ORF">RN001_004241</name>
</gene>
<dbReference type="EMBL" id="JARPUR010000002">
    <property type="protein sequence ID" value="KAK4880922.1"/>
    <property type="molecule type" value="Genomic_DNA"/>
</dbReference>
<sequence length="195" mass="22031">MSKHLSQKELEYYVNHLSDLDSDNVDESDGDAFDDDNDNFCPDNPDLSESDHEEVASEVSDIQSASDMDDLPQQDSDVIRDLPAIWTLSESKEVSGELRGSYSECSESAELVVANPKLDVIPQQRVPLDAPILTTAVVDVERTRTDTNNTQIIIKYLERIIRKQNILQSTIVDINHKLDDLEKRRNVESDKENVV</sequence>
<organism evidence="2 3">
    <name type="scientific">Aquatica leii</name>
    <dbReference type="NCBI Taxonomy" id="1421715"/>
    <lineage>
        <taxon>Eukaryota</taxon>
        <taxon>Metazoa</taxon>
        <taxon>Ecdysozoa</taxon>
        <taxon>Arthropoda</taxon>
        <taxon>Hexapoda</taxon>
        <taxon>Insecta</taxon>
        <taxon>Pterygota</taxon>
        <taxon>Neoptera</taxon>
        <taxon>Endopterygota</taxon>
        <taxon>Coleoptera</taxon>
        <taxon>Polyphaga</taxon>
        <taxon>Elateriformia</taxon>
        <taxon>Elateroidea</taxon>
        <taxon>Lampyridae</taxon>
        <taxon>Luciolinae</taxon>
        <taxon>Aquatica</taxon>
    </lineage>
</organism>
<evidence type="ECO:0000313" key="2">
    <source>
        <dbReference type="EMBL" id="KAK4880922.1"/>
    </source>
</evidence>
<feature type="compositionally biased region" description="Acidic residues" evidence="1">
    <location>
        <begin position="20"/>
        <end position="38"/>
    </location>
</feature>
<evidence type="ECO:0000313" key="3">
    <source>
        <dbReference type="Proteomes" id="UP001353858"/>
    </source>
</evidence>
<comment type="caution">
    <text evidence="2">The sequence shown here is derived from an EMBL/GenBank/DDBJ whole genome shotgun (WGS) entry which is preliminary data.</text>
</comment>
<protein>
    <submittedName>
        <fullName evidence="2">Uncharacterized protein</fullName>
    </submittedName>
</protein>
<evidence type="ECO:0000256" key="1">
    <source>
        <dbReference type="SAM" id="MobiDB-lite"/>
    </source>
</evidence>
<reference evidence="3" key="1">
    <citation type="submission" date="2023-01" db="EMBL/GenBank/DDBJ databases">
        <title>Key to firefly adult light organ development and bioluminescence: homeobox transcription factors regulate luciferase expression and transportation to peroxisome.</title>
        <authorList>
            <person name="Fu X."/>
        </authorList>
    </citation>
    <scope>NUCLEOTIDE SEQUENCE [LARGE SCALE GENOMIC DNA]</scope>
</reference>
<proteinExistence type="predicted"/>